<dbReference type="NCBIfam" id="NF037995">
    <property type="entry name" value="TRAP_S1"/>
    <property type="match status" value="1"/>
</dbReference>
<dbReference type="NCBIfam" id="TIGR00787">
    <property type="entry name" value="dctP"/>
    <property type="match status" value="1"/>
</dbReference>
<dbReference type="Gene3D" id="3.40.190.170">
    <property type="entry name" value="Bacterial extracellular solute-binding protein, family 7"/>
    <property type="match status" value="1"/>
</dbReference>
<dbReference type="InterPro" id="IPR018389">
    <property type="entry name" value="DctP_fam"/>
</dbReference>
<dbReference type="EMBL" id="CP002696">
    <property type="protein sequence ID" value="AEE17578.1"/>
    <property type="molecule type" value="Genomic_DNA"/>
</dbReference>
<dbReference type="PIRSF" id="PIRSF006470">
    <property type="entry name" value="DctB"/>
    <property type="match status" value="1"/>
</dbReference>
<dbReference type="SUPFAM" id="SSF53850">
    <property type="entry name" value="Periplasmic binding protein-like II"/>
    <property type="match status" value="1"/>
</dbReference>
<protein>
    <submittedName>
        <fullName evidence="7">TRAP dicarboxylate transporter, DctP subunit</fullName>
    </submittedName>
</protein>
<evidence type="ECO:0000313" key="8">
    <source>
        <dbReference type="Proteomes" id="UP000006546"/>
    </source>
</evidence>
<dbReference type="Pfam" id="PF03480">
    <property type="entry name" value="DctP"/>
    <property type="match status" value="1"/>
</dbReference>
<evidence type="ECO:0000256" key="1">
    <source>
        <dbReference type="ARBA" id="ARBA00004196"/>
    </source>
</evidence>
<evidence type="ECO:0000313" key="7">
    <source>
        <dbReference type="EMBL" id="AEE17578.1"/>
    </source>
</evidence>
<dbReference type="STRING" id="906968.Trebr_2164"/>
<dbReference type="CDD" id="cd13672">
    <property type="entry name" value="PBP2_TRAP_Siap"/>
    <property type="match status" value="1"/>
</dbReference>
<evidence type="ECO:0000256" key="3">
    <source>
        <dbReference type="ARBA" id="ARBA00022448"/>
    </source>
</evidence>
<comment type="similarity">
    <text evidence="2">Belongs to the bacterial solute-binding protein 7 family.</text>
</comment>
<evidence type="ECO:0000256" key="4">
    <source>
        <dbReference type="ARBA" id="ARBA00022729"/>
    </source>
</evidence>
<dbReference type="InterPro" id="IPR004682">
    <property type="entry name" value="TRAP_DctP"/>
</dbReference>
<feature type="binding site" evidence="5">
    <location>
        <position position="95"/>
    </location>
    <ligand>
        <name>N-acetyl-beta-neuraminate</name>
        <dbReference type="ChEBI" id="CHEBI:58705"/>
    </ligand>
</feature>
<dbReference type="KEGG" id="tbe:Trebr_2164"/>
<feature type="binding site" evidence="5">
    <location>
        <position position="153"/>
    </location>
    <ligand>
        <name>N-acetyl-beta-neuraminate</name>
        <dbReference type="ChEBI" id="CHEBI:58705"/>
    </ligand>
</feature>
<organism evidence="7 8">
    <name type="scientific">Treponema brennaborense (strain DSM 12168 / CIP 105900 / DD5/3)</name>
    <dbReference type="NCBI Taxonomy" id="906968"/>
    <lineage>
        <taxon>Bacteria</taxon>
        <taxon>Pseudomonadati</taxon>
        <taxon>Spirochaetota</taxon>
        <taxon>Spirochaetia</taxon>
        <taxon>Spirochaetales</taxon>
        <taxon>Treponemataceae</taxon>
        <taxon>Treponema</taxon>
    </lineage>
</organism>
<proteinExistence type="inferred from homology"/>
<feature type="binding site" evidence="5">
    <location>
        <position position="213"/>
    </location>
    <ligand>
        <name>N-acetyl-beta-neuraminate</name>
        <dbReference type="ChEBI" id="CHEBI:58705"/>
    </ligand>
</feature>
<keyword evidence="4 6" id="KW-0732">Signal</keyword>
<accession>F4LKM2</accession>
<dbReference type="eggNOG" id="COG1638">
    <property type="taxonomic scope" value="Bacteria"/>
</dbReference>
<dbReference type="GO" id="GO:0055085">
    <property type="term" value="P:transmembrane transport"/>
    <property type="evidence" value="ECO:0007669"/>
    <property type="project" value="InterPro"/>
</dbReference>
<feature type="signal peptide" evidence="6">
    <location>
        <begin position="1"/>
        <end position="19"/>
    </location>
</feature>
<dbReference type="PANTHER" id="PTHR33376:SF4">
    <property type="entry name" value="SIALIC ACID-BINDING PERIPLASMIC PROTEIN SIAP"/>
    <property type="match status" value="1"/>
</dbReference>
<comment type="subcellular location">
    <subcellularLocation>
        <location evidence="1">Cell envelope</location>
    </subcellularLocation>
</comment>
<dbReference type="Proteomes" id="UP000006546">
    <property type="component" value="Chromosome"/>
</dbReference>
<sequence length="328" mass="35526">MKKILAIASALCAAGILFAAGGKEAGTEKTVTLKLGFQANTSSKEYEAAQKFAEEAKALSGGTVNVQIFAGGQLGDDRSMLEQVAAGALDLVYAETGRFGLWIEEAEIFSYPFAFNDFAHLERTLASDYGKSLHAKFLEKGWRILATGYNGTRQTTSNRPINSIADMKGMKLRVPNAAANLNFAKYAGAAPTPMAFAEVYLALKTNAVDGQENPLSTIDVQKFYEVQKYCALTGHILNDNNIVMSEIIYKKLSDHQKEAVTEAAKRAAAYQTELFTADESRLIEVFKANGMTVTAPDKAPFRAACQPMYDEYTAKYGSAAVNAINASR</sequence>
<gene>
    <name evidence="7" type="ordered locus">Trebr_2164</name>
</gene>
<dbReference type="OrthoDB" id="89872at2"/>
<dbReference type="RefSeq" id="WP_013759280.1">
    <property type="nucleotide sequence ID" value="NC_015500.1"/>
</dbReference>
<dbReference type="GO" id="GO:0030288">
    <property type="term" value="C:outer membrane-bounded periplasmic space"/>
    <property type="evidence" value="ECO:0007669"/>
    <property type="project" value="InterPro"/>
</dbReference>
<keyword evidence="8" id="KW-1185">Reference proteome</keyword>
<name>F4LKM2_TREBD</name>
<feature type="binding site" evidence="5">
    <location>
        <position position="173"/>
    </location>
    <ligand>
        <name>N-acetyl-beta-neuraminate</name>
        <dbReference type="ChEBI" id="CHEBI:58705"/>
    </ligand>
</feature>
<dbReference type="PANTHER" id="PTHR33376">
    <property type="match status" value="1"/>
</dbReference>
<evidence type="ECO:0000256" key="6">
    <source>
        <dbReference type="SAM" id="SignalP"/>
    </source>
</evidence>
<reference evidence="8" key="1">
    <citation type="submission" date="2011-04" db="EMBL/GenBank/DDBJ databases">
        <title>The complete genome of Treponema brennaborense DSM 12168.</title>
        <authorList>
            <person name="Lucas S."/>
            <person name="Han J."/>
            <person name="Lapidus A."/>
            <person name="Bruce D."/>
            <person name="Goodwin L."/>
            <person name="Pitluck S."/>
            <person name="Peters L."/>
            <person name="Kyrpides N."/>
            <person name="Mavromatis K."/>
            <person name="Ivanova N."/>
            <person name="Mikhailova N."/>
            <person name="Pagani I."/>
            <person name="Teshima H."/>
            <person name="Detter J.C."/>
            <person name="Tapia R."/>
            <person name="Han C."/>
            <person name="Land M."/>
            <person name="Hauser L."/>
            <person name="Markowitz V."/>
            <person name="Cheng J.-F."/>
            <person name="Hugenholtz P."/>
            <person name="Woyke T."/>
            <person name="Wu D."/>
            <person name="Gronow S."/>
            <person name="Wellnitz S."/>
            <person name="Brambilla E."/>
            <person name="Klenk H.-P."/>
            <person name="Eisen J.A."/>
        </authorList>
    </citation>
    <scope>NUCLEOTIDE SEQUENCE [LARGE SCALE GENOMIC DNA]</scope>
    <source>
        <strain evidence="8">DSM 12168 / CIP 105900 / DD5/3</strain>
    </source>
</reference>
<evidence type="ECO:0000256" key="2">
    <source>
        <dbReference type="ARBA" id="ARBA00009023"/>
    </source>
</evidence>
<keyword evidence="3" id="KW-0813">Transport</keyword>
<feature type="chain" id="PRO_5003316684" evidence="6">
    <location>
        <begin position="20"/>
        <end position="328"/>
    </location>
</feature>
<evidence type="ECO:0000256" key="5">
    <source>
        <dbReference type="PIRSR" id="PIRSR006470-1"/>
    </source>
</evidence>
<dbReference type="AlphaFoldDB" id="F4LKM2"/>
<dbReference type="HOGENOM" id="CLU_036176_1_1_12"/>
<dbReference type="InterPro" id="IPR038404">
    <property type="entry name" value="TRAP_DctP_sf"/>
</dbReference>